<dbReference type="PANTHER" id="PTHR33589:SF3">
    <property type="entry name" value="ZYMOGEN GRANULE MEMBRANE PROTEIN 16-LIKE"/>
    <property type="match status" value="1"/>
</dbReference>
<dbReference type="GO" id="GO:0030246">
    <property type="term" value="F:carbohydrate binding"/>
    <property type="evidence" value="ECO:0007669"/>
    <property type="project" value="UniProtKB-KW"/>
</dbReference>
<keyword evidence="6" id="KW-1185">Reference proteome</keyword>
<gene>
    <name evidence="5" type="ORF">ACEWY4_024020</name>
</gene>
<dbReference type="InterPro" id="IPR036404">
    <property type="entry name" value="Jacalin-like_lectin_dom_sf"/>
</dbReference>
<protein>
    <recommendedName>
        <fullName evidence="4">Jacalin-type lectin domain-containing protein</fullName>
    </recommendedName>
</protein>
<dbReference type="SUPFAM" id="SSF51101">
    <property type="entry name" value="Mannose-binding lectins"/>
    <property type="match status" value="1"/>
</dbReference>
<dbReference type="PROSITE" id="PS51752">
    <property type="entry name" value="JACALIN_LECTIN"/>
    <property type="match status" value="1"/>
</dbReference>
<dbReference type="Pfam" id="PF01419">
    <property type="entry name" value="Jacalin"/>
    <property type="match status" value="1"/>
</dbReference>
<dbReference type="Proteomes" id="UP001591681">
    <property type="component" value="Unassembled WGS sequence"/>
</dbReference>
<dbReference type="InterPro" id="IPR052321">
    <property type="entry name" value="PolyBind_ProtTraffic"/>
</dbReference>
<comment type="caution">
    <text evidence="5">The sequence shown here is derived from an EMBL/GenBank/DDBJ whole genome shotgun (WGS) entry which is preliminary data.</text>
</comment>
<dbReference type="AlphaFoldDB" id="A0ABD1IZ52"/>
<dbReference type="EMBL" id="JBHFQA010000021">
    <property type="protein sequence ID" value="KAL2080227.1"/>
    <property type="molecule type" value="Genomic_DNA"/>
</dbReference>
<name>A0ABD1IZ52_9TELE</name>
<dbReference type="Gene3D" id="2.100.10.30">
    <property type="entry name" value="Jacalin-like lectin domain"/>
    <property type="match status" value="1"/>
</dbReference>
<accession>A0ABD1IZ52</accession>
<sequence>MQLLLFFSVLLAAASAGPTFFSFSPSVGSGVGSSYAIQGMGRITAVRIWENNSAHIRGIQIRYGYAWSSVAGYEGGESHEIELFDGEFIVQVSGKYGHYIQSLMIVTNRGRSITAGQPSGASFNMYGGHPMAELRFLSGQVHGGLTAIAAHWGVLDISANNTSD</sequence>
<evidence type="ECO:0000256" key="3">
    <source>
        <dbReference type="SAM" id="SignalP"/>
    </source>
</evidence>
<feature type="domain" description="Jacalin-type lectin" evidence="4">
    <location>
        <begin position="21"/>
        <end position="154"/>
    </location>
</feature>
<evidence type="ECO:0000259" key="4">
    <source>
        <dbReference type="PROSITE" id="PS51752"/>
    </source>
</evidence>
<proteinExistence type="predicted"/>
<evidence type="ECO:0000313" key="6">
    <source>
        <dbReference type="Proteomes" id="UP001591681"/>
    </source>
</evidence>
<feature type="signal peptide" evidence="3">
    <location>
        <begin position="1"/>
        <end position="16"/>
    </location>
</feature>
<keyword evidence="1 3" id="KW-0732">Signal</keyword>
<reference evidence="5 6" key="1">
    <citation type="submission" date="2024-09" db="EMBL/GenBank/DDBJ databases">
        <title>A chromosome-level genome assembly of Gray's grenadier anchovy, Coilia grayii.</title>
        <authorList>
            <person name="Fu Z."/>
        </authorList>
    </citation>
    <scope>NUCLEOTIDE SEQUENCE [LARGE SCALE GENOMIC DNA]</scope>
    <source>
        <strain evidence="5">G4</strain>
        <tissue evidence="5">Muscle</tissue>
    </source>
</reference>
<dbReference type="SMART" id="SM00915">
    <property type="entry name" value="Jacalin"/>
    <property type="match status" value="1"/>
</dbReference>
<evidence type="ECO:0000256" key="2">
    <source>
        <dbReference type="ARBA" id="ARBA00022734"/>
    </source>
</evidence>
<evidence type="ECO:0000313" key="5">
    <source>
        <dbReference type="EMBL" id="KAL2080227.1"/>
    </source>
</evidence>
<dbReference type="InterPro" id="IPR001229">
    <property type="entry name" value="Jacalin-like_lectin_dom"/>
</dbReference>
<evidence type="ECO:0000256" key="1">
    <source>
        <dbReference type="ARBA" id="ARBA00022729"/>
    </source>
</evidence>
<organism evidence="5 6">
    <name type="scientific">Coilia grayii</name>
    <name type="common">Gray's grenadier anchovy</name>
    <dbReference type="NCBI Taxonomy" id="363190"/>
    <lineage>
        <taxon>Eukaryota</taxon>
        <taxon>Metazoa</taxon>
        <taxon>Chordata</taxon>
        <taxon>Craniata</taxon>
        <taxon>Vertebrata</taxon>
        <taxon>Euteleostomi</taxon>
        <taxon>Actinopterygii</taxon>
        <taxon>Neopterygii</taxon>
        <taxon>Teleostei</taxon>
        <taxon>Clupei</taxon>
        <taxon>Clupeiformes</taxon>
        <taxon>Clupeoidei</taxon>
        <taxon>Engraulidae</taxon>
        <taxon>Coilinae</taxon>
        <taxon>Coilia</taxon>
    </lineage>
</organism>
<dbReference type="PANTHER" id="PTHR33589">
    <property type="entry name" value="OS11G0524900 PROTEIN"/>
    <property type="match status" value="1"/>
</dbReference>
<keyword evidence="2" id="KW-0430">Lectin</keyword>
<feature type="chain" id="PRO_5044807688" description="Jacalin-type lectin domain-containing protein" evidence="3">
    <location>
        <begin position="17"/>
        <end position="164"/>
    </location>
</feature>